<comment type="similarity">
    <text evidence="1">Belongs to the HpcH/HpaI aldolase family.</text>
</comment>
<dbReference type="EC" id="4.1.2.52" evidence="5"/>
<dbReference type="OrthoDB" id="86160at2"/>
<dbReference type="InterPro" id="IPR040442">
    <property type="entry name" value="Pyrv_kinase-like_dom_sf"/>
</dbReference>
<gene>
    <name evidence="5" type="primary">hpaI</name>
    <name evidence="5" type="ORF">D3M96_17655</name>
</gene>
<evidence type="ECO:0000313" key="6">
    <source>
        <dbReference type="Proteomes" id="UP000268070"/>
    </source>
</evidence>
<dbReference type="KEGG" id="aaqu:D3M96_17655"/>
<evidence type="ECO:0000256" key="2">
    <source>
        <dbReference type="ARBA" id="ARBA00022723"/>
    </source>
</evidence>
<organism evidence="5 6">
    <name type="scientific">Alcaligenes aquatilis</name>
    <dbReference type="NCBI Taxonomy" id="323284"/>
    <lineage>
        <taxon>Bacteria</taxon>
        <taxon>Pseudomonadati</taxon>
        <taxon>Pseudomonadota</taxon>
        <taxon>Betaproteobacteria</taxon>
        <taxon>Burkholderiales</taxon>
        <taxon>Alcaligenaceae</taxon>
        <taxon>Alcaligenes</taxon>
    </lineage>
</organism>
<dbReference type="PANTHER" id="PTHR30502:SF0">
    <property type="entry name" value="PHOSPHOENOLPYRUVATE CARBOXYLASE FAMILY PROTEIN"/>
    <property type="match status" value="1"/>
</dbReference>
<dbReference type="GO" id="GO:0005737">
    <property type="term" value="C:cytoplasm"/>
    <property type="evidence" value="ECO:0007669"/>
    <property type="project" value="UniProtKB-ARBA"/>
</dbReference>
<dbReference type="InterPro" id="IPR050251">
    <property type="entry name" value="HpcH-HpaI_aldolase"/>
</dbReference>
<dbReference type="InterPro" id="IPR015813">
    <property type="entry name" value="Pyrv/PenolPyrv_kinase-like_dom"/>
</dbReference>
<dbReference type="GO" id="GO:0016832">
    <property type="term" value="F:aldehyde-lyase activity"/>
    <property type="evidence" value="ECO:0007669"/>
    <property type="project" value="TreeGrafter"/>
</dbReference>
<dbReference type="PANTHER" id="PTHR30502">
    <property type="entry name" value="2-KETO-3-DEOXY-L-RHAMNONATE ALDOLASE"/>
    <property type="match status" value="1"/>
</dbReference>
<dbReference type="Proteomes" id="UP000268070">
    <property type="component" value="Chromosome"/>
</dbReference>
<evidence type="ECO:0000259" key="4">
    <source>
        <dbReference type="Pfam" id="PF03328"/>
    </source>
</evidence>
<feature type="domain" description="HpcH/HpaI aldolase/citrate lyase" evidence="4">
    <location>
        <begin position="18"/>
        <end position="244"/>
    </location>
</feature>
<dbReference type="Gene3D" id="3.20.20.60">
    <property type="entry name" value="Phosphoenolpyruvate-binding domains"/>
    <property type="match status" value="1"/>
</dbReference>
<sequence length="268" mass="28404">MKHPVNTFKQALRQGQSQIGLWQGLASPYTADLCAGLGYDWLLLDGEHVPNTVQTLLAQLQAVAAHPVAPVVRPSWNDPVQLKLLLDIGAQNLLIPMVQNGQQARDAVAAVRYPPHGIRGVGTALARAARWGDTTDYLARANDEICVLCQVETAEALANLDDILAVDGVDGVFIGPADLAASMGYLTQPGHPEVRAAIEDAIVRIRKAGKAPGILQSDVATARHYLSLGAQFVAVGVDAVLLRRAATDLLAQFRDDVSSAPVQAGAAY</sequence>
<proteinExistence type="inferred from homology"/>
<dbReference type="NCBIfam" id="TIGR02311">
    <property type="entry name" value="HpaI"/>
    <property type="match status" value="1"/>
</dbReference>
<dbReference type="SUPFAM" id="SSF51621">
    <property type="entry name" value="Phosphoenolpyruvate/pyruvate domain"/>
    <property type="match status" value="1"/>
</dbReference>
<dbReference type="GO" id="GO:0010124">
    <property type="term" value="P:phenylacetate catabolic process"/>
    <property type="evidence" value="ECO:0007669"/>
    <property type="project" value="InterPro"/>
</dbReference>
<dbReference type="AlphaFoldDB" id="A0A3G2HYQ5"/>
<dbReference type="RefSeq" id="WP_121739723.1">
    <property type="nucleotide sequence ID" value="NZ_CP032153.1"/>
</dbReference>
<evidence type="ECO:0000313" key="5">
    <source>
        <dbReference type="EMBL" id="AYN22207.1"/>
    </source>
</evidence>
<evidence type="ECO:0000256" key="1">
    <source>
        <dbReference type="ARBA" id="ARBA00005568"/>
    </source>
</evidence>
<keyword evidence="2" id="KW-0479">Metal-binding</keyword>
<dbReference type="EMBL" id="CP032153">
    <property type="protein sequence ID" value="AYN22207.1"/>
    <property type="molecule type" value="Genomic_DNA"/>
</dbReference>
<dbReference type="InterPro" id="IPR005000">
    <property type="entry name" value="Aldolase/citrate-lyase_domain"/>
</dbReference>
<name>A0A3G2HYQ5_9BURK</name>
<dbReference type="GO" id="GO:0046872">
    <property type="term" value="F:metal ion binding"/>
    <property type="evidence" value="ECO:0007669"/>
    <property type="project" value="UniProtKB-KW"/>
</dbReference>
<evidence type="ECO:0000256" key="3">
    <source>
        <dbReference type="ARBA" id="ARBA00023239"/>
    </source>
</evidence>
<dbReference type="Pfam" id="PF03328">
    <property type="entry name" value="HpcH_HpaI"/>
    <property type="match status" value="1"/>
</dbReference>
<reference evidence="5 6" key="1">
    <citation type="submission" date="2018-09" db="EMBL/GenBank/DDBJ databases">
        <title>Complete genome sequence of the hydrocarbonoclastic bacterium Alcaligenes aquatilis QD168, isolated from a crude-oil polluted marine sediment of Central Chile.</title>
        <authorList>
            <person name="Duran R.E."/>
            <person name="Barra B."/>
            <person name="Salva-Serra F."/>
            <person name="Mendez V."/>
            <person name="Moore E.R.B."/>
            <person name="Seeger M."/>
        </authorList>
    </citation>
    <scope>NUCLEOTIDE SEQUENCE [LARGE SCALE GENOMIC DNA]</scope>
    <source>
        <strain evidence="5 6">QD168</strain>
    </source>
</reference>
<protein>
    <submittedName>
        <fullName evidence="5">4-hydroxy-2-oxoheptanedioate aldolase</fullName>
        <ecNumber evidence="5">4.1.2.52</ecNumber>
    </submittedName>
</protein>
<accession>A0A3G2HYQ5</accession>
<dbReference type="InterPro" id="IPR012689">
    <property type="entry name" value="HpaI"/>
</dbReference>
<keyword evidence="3 5" id="KW-0456">Lyase</keyword>
<dbReference type="FunFam" id="3.20.20.60:FF:000004">
    <property type="entry name" value="5-keto-4-deoxy-D-glucarate aldolase"/>
    <property type="match status" value="1"/>
</dbReference>